<dbReference type="EMBL" id="BGPR01007077">
    <property type="protein sequence ID" value="GBN24110.1"/>
    <property type="molecule type" value="Genomic_DNA"/>
</dbReference>
<dbReference type="AlphaFoldDB" id="A0A4Y2MCH7"/>
<gene>
    <name evidence="1" type="ORF">AVEN_4064_1</name>
</gene>
<evidence type="ECO:0000313" key="2">
    <source>
        <dbReference type="Proteomes" id="UP000499080"/>
    </source>
</evidence>
<reference evidence="1 2" key="1">
    <citation type="journal article" date="2019" name="Sci. Rep.">
        <title>Orb-weaving spider Araneus ventricosus genome elucidates the spidroin gene catalogue.</title>
        <authorList>
            <person name="Kono N."/>
            <person name="Nakamura H."/>
            <person name="Ohtoshi R."/>
            <person name="Moran D.A.P."/>
            <person name="Shinohara A."/>
            <person name="Yoshida Y."/>
            <person name="Fujiwara M."/>
            <person name="Mori M."/>
            <person name="Tomita M."/>
            <person name="Arakawa K."/>
        </authorList>
    </citation>
    <scope>NUCLEOTIDE SEQUENCE [LARGE SCALE GENOMIC DNA]</scope>
</reference>
<proteinExistence type="predicted"/>
<organism evidence="1 2">
    <name type="scientific">Araneus ventricosus</name>
    <name type="common">Orbweaver spider</name>
    <name type="synonym">Epeira ventricosa</name>
    <dbReference type="NCBI Taxonomy" id="182803"/>
    <lineage>
        <taxon>Eukaryota</taxon>
        <taxon>Metazoa</taxon>
        <taxon>Ecdysozoa</taxon>
        <taxon>Arthropoda</taxon>
        <taxon>Chelicerata</taxon>
        <taxon>Arachnida</taxon>
        <taxon>Araneae</taxon>
        <taxon>Araneomorphae</taxon>
        <taxon>Entelegynae</taxon>
        <taxon>Araneoidea</taxon>
        <taxon>Araneidae</taxon>
        <taxon>Araneus</taxon>
    </lineage>
</organism>
<keyword evidence="2" id="KW-1185">Reference proteome</keyword>
<evidence type="ECO:0000313" key="1">
    <source>
        <dbReference type="EMBL" id="GBN24110.1"/>
    </source>
</evidence>
<dbReference type="Proteomes" id="UP000499080">
    <property type="component" value="Unassembled WGS sequence"/>
</dbReference>
<accession>A0A4Y2MCH7</accession>
<sequence>MEWLAEQLFANVASSGLSIPAIEERFELEYHLWSTLILGIAGKMKADSLSAKLNEVVDYDRITGYIRRSKFEHMGQRRNFSICFTDRNRLFTLLAQGKINVPRQLHT</sequence>
<protein>
    <submittedName>
        <fullName evidence="1">Uncharacterized protein</fullName>
    </submittedName>
</protein>
<name>A0A4Y2MCH7_ARAVE</name>
<comment type="caution">
    <text evidence="1">The sequence shown here is derived from an EMBL/GenBank/DDBJ whole genome shotgun (WGS) entry which is preliminary data.</text>
</comment>